<dbReference type="GO" id="GO:0006537">
    <property type="term" value="P:glutamate biosynthetic process"/>
    <property type="evidence" value="ECO:0007669"/>
    <property type="project" value="TreeGrafter"/>
</dbReference>
<feature type="binding site" evidence="6">
    <location>
        <position position="117"/>
    </location>
    <ligand>
        <name>substrate</name>
    </ligand>
</feature>
<evidence type="ECO:0000256" key="1">
    <source>
        <dbReference type="ARBA" id="ARBA00011076"/>
    </source>
</evidence>
<proteinExistence type="inferred from homology"/>
<dbReference type="GO" id="GO:0006543">
    <property type="term" value="P:L-glutamine catabolic process"/>
    <property type="evidence" value="ECO:0007669"/>
    <property type="project" value="TreeGrafter"/>
</dbReference>
<name>A0A372LK35_9BACI</name>
<evidence type="ECO:0000256" key="4">
    <source>
        <dbReference type="ARBA" id="ARBA00022801"/>
    </source>
</evidence>
<sequence>MLCQSNEELQKLVDEAREYAKKGKVADYIPALAKNNPDELSVAIQYPDGRCISAGDIHEKITLQSISKIISLALVLIDHGEDAVFRKVGMEPTGDPFNSIAKLETMSEVKPLNPMINAGALAVTHLIKGNTTEDRFNRLLAFSKMISGNSNIGYSEEVAESEMQTSHLNRSLCYFLKQHNIIDEDVEELMSLYTKQCAIEMTCFDLAKAGLVFALDGKDPETKEQIIPVDVSRICKTFMVTCGMYNEAGEFAIKIGIPAKSGVSGGILGAVPGKYGIGISGPSLNEKGNSIAGLKLLELLSKKYSLSIF</sequence>
<feature type="binding site" evidence="6">
    <location>
        <position position="245"/>
    </location>
    <ligand>
        <name>substrate</name>
    </ligand>
</feature>
<keyword evidence="8" id="KW-1185">Reference proteome</keyword>
<evidence type="ECO:0000256" key="5">
    <source>
        <dbReference type="ARBA" id="ARBA00049534"/>
    </source>
</evidence>
<dbReference type="InterPro" id="IPR015868">
    <property type="entry name" value="Glutaminase"/>
</dbReference>
<dbReference type="EMBL" id="QVTE01000051">
    <property type="protein sequence ID" value="RFU66386.1"/>
    <property type="molecule type" value="Genomic_DNA"/>
</dbReference>
<evidence type="ECO:0000313" key="7">
    <source>
        <dbReference type="EMBL" id="RFU66386.1"/>
    </source>
</evidence>
<keyword evidence="4 6" id="KW-0378">Hydrolase</keyword>
<evidence type="ECO:0000256" key="3">
    <source>
        <dbReference type="ARBA" id="ARBA00012918"/>
    </source>
</evidence>
<dbReference type="Gene3D" id="3.40.710.10">
    <property type="entry name" value="DD-peptidase/beta-lactamase superfamily"/>
    <property type="match status" value="1"/>
</dbReference>
<feature type="binding site" evidence="6">
    <location>
        <position position="162"/>
    </location>
    <ligand>
        <name>substrate</name>
    </ligand>
</feature>
<comment type="subunit">
    <text evidence="2 6">Homotetramer.</text>
</comment>
<dbReference type="InterPro" id="IPR012338">
    <property type="entry name" value="Beta-lactam/transpept-like"/>
</dbReference>
<evidence type="ECO:0000256" key="6">
    <source>
        <dbReference type="HAMAP-Rule" id="MF_00313"/>
    </source>
</evidence>
<dbReference type="HAMAP" id="MF_00313">
    <property type="entry name" value="Glutaminase"/>
    <property type="match status" value="1"/>
</dbReference>
<evidence type="ECO:0000313" key="8">
    <source>
        <dbReference type="Proteomes" id="UP000264541"/>
    </source>
</evidence>
<dbReference type="RefSeq" id="WP_117327970.1">
    <property type="nucleotide sequence ID" value="NZ_QVTE01000051.1"/>
</dbReference>
<gene>
    <name evidence="6 7" type="primary">glsA</name>
    <name evidence="7" type="ORF">D0469_17285</name>
</gene>
<organism evidence="7 8">
    <name type="scientific">Peribacillus saganii</name>
    <dbReference type="NCBI Taxonomy" id="2303992"/>
    <lineage>
        <taxon>Bacteria</taxon>
        <taxon>Bacillati</taxon>
        <taxon>Bacillota</taxon>
        <taxon>Bacilli</taxon>
        <taxon>Bacillales</taxon>
        <taxon>Bacillaceae</taxon>
        <taxon>Peribacillus</taxon>
    </lineage>
</organism>
<evidence type="ECO:0000256" key="2">
    <source>
        <dbReference type="ARBA" id="ARBA00011881"/>
    </source>
</evidence>
<feature type="binding site" evidence="6">
    <location>
        <position position="65"/>
    </location>
    <ligand>
        <name>substrate</name>
    </ligand>
</feature>
<feature type="binding site" evidence="6">
    <location>
        <position position="263"/>
    </location>
    <ligand>
        <name>substrate</name>
    </ligand>
</feature>
<reference evidence="7 8" key="1">
    <citation type="submission" date="2018-08" db="EMBL/GenBank/DDBJ databases">
        <title>Bacillus chawlae sp. nov., Bacillus glennii sp. nov., and Bacillus saganii sp. nov. Isolated from the Vehicle Assembly Building at Kennedy Space Center where the Viking Spacecraft were Assembled.</title>
        <authorList>
            <person name="Seuylemezian A."/>
            <person name="Vaishampayan P."/>
        </authorList>
    </citation>
    <scope>NUCLEOTIDE SEQUENCE [LARGE SCALE GENOMIC DNA]</scope>
    <source>
        <strain evidence="7 8">V47-23a</strain>
    </source>
</reference>
<dbReference type="FunFam" id="3.40.710.10:FF:000005">
    <property type="entry name" value="Glutaminase"/>
    <property type="match status" value="1"/>
</dbReference>
<dbReference type="GO" id="GO:0004359">
    <property type="term" value="F:glutaminase activity"/>
    <property type="evidence" value="ECO:0007669"/>
    <property type="project" value="UniProtKB-UniRule"/>
</dbReference>
<feature type="binding site" evidence="6">
    <location>
        <position position="169"/>
    </location>
    <ligand>
        <name>substrate</name>
    </ligand>
</feature>
<feature type="binding site" evidence="6">
    <location>
        <position position="193"/>
    </location>
    <ligand>
        <name>substrate</name>
    </ligand>
</feature>
<accession>A0A372LK35</accession>
<dbReference type="SUPFAM" id="SSF56601">
    <property type="entry name" value="beta-lactamase/transpeptidase-like"/>
    <property type="match status" value="1"/>
</dbReference>
<comment type="similarity">
    <text evidence="1 6">Belongs to the glutaminase family.</text>
</comment>
<dbReference type="NCBIfam" id="TIGR03814">
    <property type="entry name" value="Gln_ase"/>
    <property type="match status" value="1"/>
</dbReference>
<dbReference type="AlphaFoldDB" id="A0A372LK35"/>
<protein>
    <recommendedName>
        <fullName evidence="3 6">Glutaminase</fullName>
        <ecNumber evidence="3 6">3.5.1.2</ecNumber>
    </recommendedName>
</protein>
<dbReference type="PANTHER" id="PTHR12544">
    <property type="entry name" value="GLUTAMINASE"/>
    <property type="match status" value="1"/>
</dbReference>
<dbReference type="EC" id="3.5.1.2" evidence="3 6"/>
<comment type="caution">
    <text evidence="7">The sequence shown here is derived from an EMBL/GenBank/DDBJ whole genome shotgun (WGS) entry which is preliminary data.</text>
</comment>
<comment type="catalytic activity">
    <reaction evidence="5 6">
        <text>L-glutamine + H2O = L-glutamate + NH4(+)</text>
        <dbReference type="Rhea" id="RHEA:15889"/>
        <dbReference type="ChEBI" id="CHEBI:15377"/>
        <dbReference type="ChEBI" id="CHEBI:28938"/>
        <dbReference type="ChEBI" id="CHEBI:29985"/>
        <dbReference type="ChEBI" id="CHEBI:58359"/>
        <dbReference type="EC" id="3.5.1.2"/>
    </reaction>
</comment>
<keyword evidence="6" id="KW-0007">Acetylation</keyword>
<dbReference type="OrthoDB" id="9788822at2"/>
<dbReference type="PANTHER" id="PTHR12544:SF29">
    <property type="entry name" value="GLUTAMINASE"/>
    <property type="match status" value="1"/>
</dbReference>
<dbReference type="Proteomes" id="UP000264541">
    <property type="component" value="Unassembled WGS sequence"/>
</dbReference>
<dbReference type="Pfam" id="PF04960">
    <property type="entry name" value="Glutaminase"/>
    <property type="match status" value="1"/>
</dbReference>